<feature type="domain" description="Dienelactone hydrolase" evidence="1">
    <location>
        <begin position="51"/>
        <end position="239"/>
    </location>
</feature>
<dbReference type="PANTHER" id="PTHR17630">
    <property type="entry name" value="DIENELACTONE HYDROLASE"/>
    <property type="match status" value="1"/>
</dbReference>
<keyword evidence="3" id="KW-1185">Reference proteome</keyword>
<sequence>MASNPPSKCCFMGFRHEGQPKGSLQEIFGLETYIAKPQVSHCCKSTKVTYEDKYIVILTDIYGHKFNNVQLIADELANKTGLSVLVPDILFGDPVIKLDEKTRNEAVQPFLQKLRDEKKPSFVGVIGYCFGAKFAIQQLAEDGLADVGAVAHPSFVTIEEVAAITKEKSLLISAAETDPVFTEELRHQTEAKLMEKGNCYQLDLFSGVSHGFAARGDISDPWVKYCKEKALADQIHWFTYFANQGKN</sequence>
<dbReference type="AlphaFoldDB" id="A0AAN7ZTA8"/>
<dbReference type="InterPro" id="IPR029058">
    <property type="entry name" value="AB_hydrolase_fold"/>
</dbReference>
<dbReference type="GO" id="GO:0016787">
    <property type="term" value="F:hydrolase activity"/>
    <property type="evidence" value="ECO:0007669"/>
    <property type="project" value="InterPro"/>
</dbReference>
<reference evidence="3" key="1">
    <citation type="submission" date="2023-07" db="EMBL/GenBank/DDBJ databases">
        <title>A draft genome of Kazachstania heterogenica Y-27499.</title>
        <authorList>
            <person name="Donic C."/>
            <person name="Kralova J.S."/>
            <person name="Fidel L."/>
            <person name="Ben-Dor S."/>
            <person name="Jung S."/>
        </authorList>
    </citation>
    <scope>NUCLEOTIDE SEQUENCE [LARGE SCALE GENOMIC DNA]</scope>
    <source>
        <strain evidence="3">Y27499</strain>
    </source>
</reference>
<accession>A0AAN7ZTA8</accession>
<dbReference type="EMBL" id="JAWIZZ010000022">
    <property type="protein sequence ID" value="KAK5781994.1"/>
    <property type="molecule type" value="Genomic_DNA"/>
</dbReference>
<dbReference type="Pfam" id="PF01738">
    <property type="entry name" value="DLH"/>
    <property type="match status" value="1"/>
</dbReference>
<evidence type="ECO:0000313" key="3">
    <source>
        <dbReference type="Proteomes" id="UP001306508"/>
    </source>
</evidence>
<gene>
    <name evidence="2" type="ORF">RI543_000480</name>
</gene>
<dbReference type="SUPFAM" id="SSF53474">
    <property type="entry name" value="alpha/beta-Hydrolases"/>
    <property type="match status" value="1"/>
</dbReference>
<dbReference type="Proteomes" id="UP001306508">
    <property type="component" value="Unassembled WGS sequence"/>
</dbReference>
<dbReference type="PANTHER" id="PTHR17630:SF44">
    <property type="entry name" value="PROTEIN AIM2"/>
    <property type="match status" value="1"/>
</dbReference>
<dbReference type="InterPro" id="IPR002925">
    <property type="entry name" value="Dienelactn_hydro"/>
</dbReference>
<proteinExistence type="predicted"/>
<dbReference type="Gene3D" id="3.40.50.1820">
    <property type="entry name" value="alpha/beta hydrolase"/>
    <property type="match status" value="1"/>
</dbReference>
<comment type="caution">
    <text evidence="2">The sequence shown here is derived from an EMBL/GenBank/DDBJ whole genome shotgun (WGS) entry which is preliminary data.</text>
</comment>
<organism evidence="2 3">
    <name type="scientific">Arxiozyma heterogenica</name>
    <dbReference type="NCBI Taxonomy" id="278026"/>
    <lineage>
        <taxon>Eukaryota</taxon>
        <taxon>Fungi</taxon>
        <taxon>Dikarya</taxon>
        <taxon>Ascomycota</taxon>
        <taxon>Saccharomycotina</taxon>
        <taxon>Saccharomycetes</taxon>
        <taxon>Saccharomycetales</taxon>
        <taxon>Saccharomycetaceae</taxon>
        <taxon>Arxiozyma</taxon>
    </lineage>
</organism>
<protein>
    <recommendedName>
        <fullName evidence="1">Dienelactone hydrolase domain-containing protein</fullName>
    </recommendedName>
</protein>
<name>A0AAN7ZTA8_9SACH</name>
<evidence type="ECO:0000313" key="2">
    <source>
        <dbReference type="EMBL" id="KAK5781994.1"/>
    </source>
</evidence>
<evidence type="ECO:0000259" key="1">
    <source>
        <dbReference type="Pfam" id="PF01738"/>
    </source>
</evidence>